<comment type="caution">
    <text evidence="13">The sequence shown here is derived from an EMBL/GenBank/DDBJ whole genome shotgun (WGS) entry which is preliminary data.</text>
</comment>
<keyword evidence="14" id="KW-1185">Reference proteome</keyword>
<evidence type="ECO:0000313" key="13">
    <source>
        <dbReference type="EMBL" id="CAF4386786.1"/>
    </source>
</evidence>
<evidence type="ECO:0000256" key="4">
    <source>
        <dbReference type="ARBA" id="ARBA00022729"/>
    </source>
</evidence>
<dbReference type="Gene3D" id="2.60.60.20">
    <property type="entry name" value="PLAT/LH2 domain"/>
    <property type="match status" value="1"/>
</dbReference>
<feature type="transmembrane region" description="Helical" evidence="10">
    <location>
        <begin position="1339"/>
        <end position="1359"/>
    </location>
</feature>
<dbReference type="PRINTS" id="PR01433">
    <property type="entry name" value="POLYCYSTIN2"/>
</dbReference>
<dbReference type="PANTHER" id="PTHR10877:SF194">
    <property type="entry name" value="LOCATION OF VULVA DEFECTIVE 1"/>
    <property type="match status" value="1"/>
</dbReference>
<feature type="transmembrane region" description="Helical" evidence="10">
    <location>
        <begin position="523"/>
        <end position="545"/>
    </location>
</feature>
<dbReference type="InterPro" id="IPR013122">
    <property type="entry name" value="PKD1_2_channel"/>
</dbReference>
<evidence type="ECO:0000256" key="5">
    <source>
        <dbReference type="ARBA" id="ARBA00022989"/>
    </source>
</evidence>
<comment type="subcellular location">
    <subcellularLocation>
        <location evidence="1">Membrane</location>
        <topology evidence="1">Multi-pass membrane protein</topology>
    </subcellularLocation>
</comment>
<accession>A0A820NCP0</accession>
<feature type="transmembrane region" description="Helical" evidence="10">
    <location>
        <begin position="983"/>
        <end position="1003"/>
    </location>
</feature>
<evidence type="ECO:0000256" key="2">
    <source>
        <dbReference type="ARBA" id="ARBA00007200"/>
    </source>
</evidence>
<sequence length="1534" mass="177257">MSSVGSFSTTDLVSIIVGGVLGLATVIGLAFTIYSMCCKKNNPPQVAPQNHPPYQPYGPYGQPMYSGYYPPPPPPASYNQQAQIQQPINQQSMPSDKPSNYAAAHPGIIVIDDRNLILAYTDDILSFDHKNGIFNPFEYGLHKEQIQHPKICLKEDNFHDLKVDAVCRSNQPRHFSYNKNNFENIFEHDSLLDAFTLQTNLIDVQNIDTNENMHWRQQIINSLDSQLQNIVDELNENSNISERFQWNSPATSITMEKVSPNNLAGKHLLQANGADVRFPQLNINKSAVIKLITLPYSSVVSLTLHDQYGKIMHIKNTTDPFEIVIPRKTNTIMPPMFRENVTLSPNNLKFKFYSVNLTHDVNLSISLHIDIEPENKDLSYLFIIRFNGAPNYEANLIDDWKLMCPKDRKSNTSKYTYFIDNTRISHHQWAIVGIREMKQCNKDNLSDSIQFSSDYSIRIYTSGCYYLDSNNNWQSDGLKVGPKTSETFTQCYSTHLTTYAAGFVVLPDPIPWHALDFNPANNVTIYVTLSILFVLFILTMIFSYYKDGADAKMLMVVPLRDNNRNDKYLYQLVVFTGMRANAGTKSKVQFILSGSEEETYARKLTADRRTLCRGCVDSFIMAVPRSLGQLNFLRIWHDNSGQGSDASWFLKYIVVRDLQTMETTYFICEKWLAVEGDSGEIDVTLNAAGELEQIELKHVLSKNAYRSMADNHIWFSIFAYHIPSAIRFTRIQRCTCCFVILSMSMLMNLMFYDARQATSTNEDNESSLSLGPFLISKEEISISIFSELIIFFPSLFLVTLFRRSKPRHPRVISPVAEALQNIRGKESSTKTASHLVQVKEKKFYFPWWCLILAYVLSLLMVLTSIFFILVRSAQYKDKKIRKWISSVPTSFFASVLLTQPLKVLSLAFLFMCLCRKKSQTEAFIEHQDPVEDFTVSSEDAHKKFPPKSLLAKIHLDPSRAKREKAALKILRENRLKEMKSWAILRELFFLLLFLGVLYAISFANRDVGSAHHMVDHLRKEYLGSDLSRGFERSKRGNKYAVVSGSILSVVDYWKWLQDDFPNKYILTRWNDYSTTAKVLQKMTKTNRVIGWPTLRQLRVKNDTCPRTVLQGQMDIDDCNLPYTWYNEAKIPFGFNIHANDSPKFLKTFTYQPSEDYTLVYSTPHATYMPGGYIHEIQGDSNDTIRNGFLYLQNHRWIDRYTRAVFLTLALYNPNANLFVHCSFILEQLPDIRQVIFRASFQPFRLVQLYTGADLIYCFIYLILIIYYMVKEIKLLIKKRQSYIKEFWSYINWGIIVCSWAAVVIHIFRQTEMKKLSNSLKSVKGLRPISLTFFAYLDTLLTYLLGFCCFFGTIKILRLLRINRHLSLLTLTLKKSAKQLLGFFLIFVVIFVAFNSLFYLLYHSYVRQYSSWLDTALTCFQMSSRHLSTIPDLKKIDTFIAAVSLFLFILLVVFMLTTMFVSIIVDNFNIVRREPFNHENEVELVHFTIDKIRQWLSMSTRKRKIQTKTNPVTEFPEKIDELILAVDKLYGNTKR</sequence>
<feature type="transmembrane region" description="Helical" evidence="10">
    <location>
        <begin position="12"/>
        <end position="34"/>
    </location>
</feature>
<dbReference type="GO" id="GO:0005262">
    <property type="term" value="F:calcium channel activity"/>
    <property type="evidence" value="ECO:0007669"/>
    <property type="project" value="TreeGrafter"/>
</dbReference>
<dbReference type="SMART" id="SM00308">
    <property type="entry name" value="LH2"/>
    <property type="match status" value="1"/>
</dbReference>
<evidence type="ECO:0000256" key="7">
    <source>
        <dbReference type="ARBA" id="ARBA00023180"/>
    </source>
</evidence>
<dbReference type="EMBL" id="CAJOBP010003033">
    <property type="protein sequence ID" value="CAF4386786.1"/>
    <property type="molecule type" value="Genomic_DNA"/>
</dbReference>
<feature type="transmembrane region" description="Helical" evidence="10">
    <location>
        <begin position="1438"/>
        <end position="1464"/>
    </location>
</feature>
<feature type="transmembrane region" description="Helical" evidence="10">
    <location>
        <begin position="1289"/>
        <end position="1307"/>
    </location>
</feature>
<feature type="transmembrane region" description="Helical" evidence="10">
    <location>
        <begin position="734"/>
        <end position="752"/>
    </location>
</feature>
<dbReference type="InterPro" id="IPR046791">
    <property type="entry name" value="Polycystin_dom"/>
</dbReference>
<dbReference type="EMBL" id="CAJNXB010003098">
    <property type="protein sequence ID" value="CAF3295664.1"/>
    <property type="molecule type" value="Genomic_DNA"/>
</dbReference>
<dbReference type="Pfam" id="PF01477">
    <property type="entry name" value="PLAT"/>
    <property type="match status" value="1"/>
</dbReference>
<protein>
    <recommendedName>
        <fullName evidence="11">PLAT domain-containing protein</fullName>
    </recommendedName>
</protein>
<dbReference type="OrthoDB" id="444119at2759"/>
<evidence type="ECO:0000256" key="1">
    <source>
        <dbReference type="ARBA" id="ARBA00004141"/>
    </source>
</evidence>
<dbReference type="InterPro" id="IPR036392">
    <property type="entry name" value="PLAT/LH2_dom_sf"/>
</dbReference>
<dbReference type="InterPro" id="IPR051223">
    <property type="entry name" value="Polycystin"/>
</dbReference>
<evidence type="ECO:0000256" key="10">
    <source>
        <dbReference type="SAM" id="Phobius"/>
    </source>
</evidence>
<feature type="transmembrane region" description="Helical" evidence="10">
    <location>
        <begin position="780"/>
        <end position="801"/>
    </location>
</feature>
<evidence type="ECO:0000256" key="9">
    <source>
        <dbReference type="PROSITE-ProRule" id="PRU00152"/>
    </source>
</evidence>
<evidence type="ECO:0000313" key="12">
    <source>
        <dbReference type="EMBL" id="CAF3295664.1"/>
    </source>
</evidence>
<feature type="transmembrane region" description="Helical" evidence="10">
    <location>
        <begin position="1248"/>
        <end position="1269"/>
    </location>
</feature>
<dbReference type="Pfam" id="PF20519">
    <property type="entry name" value="Polycystin_dom"/>
    <property type="match status" value="1"/>
</dbReference>
<evidence type="ECO:0000259" key="11">
    <source>
        <dbReference type="PROSITE" id="PS50095"/>
    </source>
</evidence>
<dbReference type="PROSITE" id="PS50095">
    <property type="entry name" value="PLAT"/>
    <property type="match status" value="1"/>
</dbReference>
<dbReference type="Proteomes" id="UP000663825">
    <property type="component" value="Unassembled WGS sequence"/>
</dbReference>
<dbReference type="InterPro" id="IPR003915">
    <property type="entry name" value="PKD_2"/>
</dbReference>
<comment type="caution">
    <text evidence="9">Lacks conserved residue(s) required for the propagation of feature annotation.</text>
</comment>
<gene>
    <name evidence="12" type="ORF">TIS948_LOCUS17891</name>
    <name evidence="13" type="ORF">UJA718_LOCUS18140</name>
</gene>
<organism evidence="13 14">
    <name type="scientific">Rotaria socialis</name>
    <dbReference type="NCBI Taxonomy" id="392032"/>
    <lineage>
        <taxon>Eukaryota</taxon>
        <taxon>Metazoa</taxon>
        <taxon>Spiralia</taxon>
        <taxon>Gnathifera</taxon>
        <taxon>Rotifera</taxon>
        <taxon>Eurotatoria</taxon>
        <taxon>Bdelloidea</taxon>
        <taxon>Philodinida</taxon>
        <taxon>Philodinidae</taxon>
        <taxon>Rotaria</taxon>
    </lineage>
</organism>
<keyword evidence="3 10" id="KW-0812">Transmembrane</keyword>
<reference evidence="13" key="1">
    <citation type="submission" date="2021-02" db="EMBL/GenBank/DDBJ databases">
        <authorList>
            <person name="Nowell W R."/>
        </authorList>
    </citation>
    <scope>NUCLEOTIDE SEQUENCE</scope>
</reference>
<keyword evidence="5 10" id="KW-1133">Transmembrane helix</keyword>
<evidence type="ECO:0000256" key="3">
    <source>
        <dbReference type="ARBA" id="ARBA00022692"/>
    </source>
</evidence>
<keyword evidence="4" id="KW-0732">Signal</keyword>
<dbReference type="Pfam" id="PF08016">
    <property type="entry name" value="PKD_channel"/>
    <property type="match status" value="1"/>
</dbReference>
<feature type="transmembrane region" description="Helical" evidence="10">
    <location>
        <begin position="1379"/>
        <end position="1401"/>
    </location>
</feature>
<dbReference type="Gene3D" id="1.10.287.70">
    <property type="match status" value="1"/>
</dbReference>
<keyword evidence="7" id="KW-0325">Glycoprotein</keyword>
<dbReference type="InterPro" id="IPR001024">
    <property type="entry name" value="PLAT/LH2_dom"/>
</dbReference>
<dbReference type="Proteomes" id="UP000663873">
    <property type="component" value="Unassembled WGS sequence"/>
</dbReference>
<dbReference type="SUPFAM" id="SSF49723">
    <property type="entry name" value="Lipase/lipooxygenase domain (PLAT/LH2 domain)"/>
    <property type="match status" value="1"/>
</dbReference>
<evidence type="ECO:0000313" key="14">
    <source>
        <dbReference type="Proteomes" id="UP000663873"/>
    </source>
</evidence>
<dbReference type="SUPFAM" id="SSF81324">
    <property type="entry name" value="Voltage-gated potassium channels"/>
    <property type="match status" value="1"/>
</dbReference>
<dbReference type="GO" id="GO:0005509">
    <property type="term" value="F:calcium ion binding"/>
    <property type="evidence" value="ECO:0007669"/>
    <property type="project" value="InterPro"/>
</dbReference>
<name>A0A820NCP0_9BILA</name>
<feature type="disulfide bond" evidence="8">
    <location>
        <begin position="1104"/>
        <end position="1118"/>
    </location>
</feature>
<feature type="domain" description="PLAT" evidence="11">
    <location>
        <begin position="568"/>
        <end position="686"/>
    </location>
</feature>
<dbReference type="FunFam" id="2.60.60.20:FF:000022">
    <property type="entry name" value="Uncharacterized protein"/>
    <property type="match status" value="1"/>
</dbReference>
<evidence type="ECO:0000256" key="8">
    <source>
        <dbReference type="PIRSR" id="PIRSR603915-2"/>
    </source>
</evidence>
<feature type="transmembrane region" description="Helical" evidence="10">
    <location>
        <begin position="890"/>
        <end position="913"/>
    </location>
</feature>
<feature type="transmembrane region" description="Helical" evidence="10">
    <location>
        <begin position="847"/>
        <end position="870"/>
    </location>
</feature>
<keyword evidence="6 10" id="KW-0472">Membrane</keyword>
<evidence type="ECO:0000256" key="6">
    <source>
        <dbReference type="ARBA" id="ARBA00023136"/>
    </source>
</evidence>
<proteinExistence type="inferred from homology"/>
<dbReference type="PANTHER" id="PTHR10877">
    <property type="entry name" value="POLYCYSTIN FAMILY MEMBER"/>
    <property type="match status" value="1"/>
</dbReference>
<comment type="similarity">
    <text evidence="2">Belongs to the polycystin family.</text>
</comment>
<dbReference type="GO" id="GO:0016020">
    <property type="term" value="C:membrane"/>
    <property type="evidence" value="ECO:0007669"/>
    <property type="project" value="UniProtKB-SubCell"/>
</dbReference>
<dbReference type="GO" id="GO:0050982">
    <property type="term" value="P:detection of mechanical stimulus"/>
    <property type="evidence" value="ECO:0007669"/>
    <property type="project" value="TreeGrafter"/>
</dbReference>